<sequence length="378" mass="41452">MKNHSPRAERSSKRSWQVAFAVVLAMLVAPVSLRAQPTAPAVKAASQPVEQTAPASQAMRTATVAWLALLDPSQRREAVFPFGSEIRTDWHFVPKPRRGIALGAMTPSQRAAAEVLLRTVLSERGWNKVAAIRSLELVLREIEAERPGVESIRDPDRYWIAVFGDPAAADDQAWGWRIEGHHISLNFTSVETAPTVVATPLFLGASPAQVEGDPPQGRRALGAEDDLGCAVMASLDAEQQALATIADIAPADVFGVPGAPPAVEGPLGLSVQAMTLEQRGRVNQLVETFARLLKPELASQLLEQIETAGFERLYFAWAGGASVAEDRLTDNRHYFRVHGPTFVLEYDFVEANHVHAVWHSTDDDFGQQTLRRHYREDH</sequence>
<organism evidence="1 2">
    <name type="scientific">Botrimarina hoheduenensis</name>
    <dbReference type="NCBI Taxonomy" id="2528000"/>
    <lineage>
        <taxon>Bacteria</taxon>
        <taxon>Pseudomonadati</taxon>
        <taxon>Planctomycetota</taxon>
        <taxon>Planctomycetia</taxon>
        <taxon>Pirellulales</taxon>
        <taxon>Lacipirellulaceae</taxon>
        <taxon>Botrimarina</taxon>
    </lineage>
</organism>
<dbReference type="PANTHER" id="PTHR37489">
    <property type="entry name" value="DUF3500 DOMAIN-CONTAINING PROTEIN"/>
    <property type="match status" value="1"/>
</dbReference>
<accession>A0A5C5VVZ2</accession>
<keyword evidence="2" id="KW-1185">Reference proteome</keyword>
<dbReference type="RefSeq" id="WP_146574948.1">
    <property type="nucleotide sequence ID" value="NZ_SJPH01000006.1"/>
</dbReference>
<dbReference type="Pfam" id="PF12006">
    <property type="entry name" value="DUF3500"/>
    <property type="match status" value="1"/>
</dbReference>
<comment type="caution">
    <text evidence="1">The sequence shown here is derived from an EMBL/GenBank/DDBJ whole genome shotgun (WGS) entry which is preliminary data.</text>
</comment>
<dbReference type="InterPro" id="IPR021889">
    <property type="entry name" value="DUF3500"/>
</dbReference>
<gene>
    <name evidence="1" type="ORF">Pla111_27270</name>
</gene>
<dbReference type="Proteomes" id="UP000318995">
    <property type="component" value="Unassembled WGS sequence"/>
</dbReference>
<protein>
    <recommendedName>
        <fullName evidence="3">DUF3500 domain-containing protein</fullName>
    </recommendedName>
</protein>
<name>A0A5C5VVZ2_9BACT</name>
<dbReference type="AlphaFoldDB" id="A0A5C5VVZ2"/>
<evidence type="ECO:0000313" key="1">
    <source>
        <dbReference type="EMBL" id="TWT42754.1"/>
    </source>
</evidence>
<proteinExistence type="predicted"/>
<evidence type="ECO:0000313" key="2">
    <source>
        <dbReference type="Proteomes" id="UP000318995"/>
    </source>
</evidence>
<dbReference type="PANTHER" id="PTHR37489:SF1">
    <property type="entry name" value="DUF3500 DOMAIN-CONTAINING PROTEIN"/>
    <property type="match status" value="1"/>
</dbReference>
<reference evidence="1 2" key="1">
    <citation type="submission" date="2019-02" db="EMBL/GenBank/DDBJ databases">
        <title>Deep-cultivation of Planctomycetes and their phenomic and genomic characterization uncovers novel biology.</title>
        <authorList>
            <person name="Wiegand S."/>
            <person name="Jogler M."/>
            <person name="Boedeker C."/>
            <person name="Pinto D."/>
            <person name="Vollmers J."/>
            <person name="Rivas-Marin E."/>
            <person name="Kohn T."/>
            <person name="Peeters S.H."/>
            <person name="Heuer A."/>
            <person name="Rast P."/>
            <person name="Oberbeckmann S."/>
            <person name="Bunk B."/>
            <person name="Jeske O."/>
            <person name="Meyerdierks A."/>
            <person name="Storesund J.E."/>
            <person name="Kallscheuer N."/>
            <person name="Luecker S."/>
            <person name="Lage O.M."/>
            <person name="Pohl T."/>
            <person name="Merkel B.J."/>
            <person name="Hornburger P."/>
            <person name="Mueller R.-W."/>
            <person name="Bruemmer F."/>
            <person name="Labrenz M."/>
            <person name="Spormann A.M."/>
            <person name="Op Den Camp H."/>
            <person name="Overmann J."/>
            <person name="Amann R."/>
            <person name="Jetten M.S.M."/>
            <person name="Mascher T."/>
            <person name="Medema M.H."/>
            <person name="Devos D.P."/>
            <person name="Kaster A.-K."/>
            <person name="Ovreas L."/>
            <person name="Rohde M."/>
            <person name="Galperin M.Y."/>
            <person name="Jogler C."/>
        </authorList>
    </citation>
    <scope>NUCLEOTIDE SEQUENCE [LARGE SCALE GENOMIC DNA]</scope>
    <source>
        <strain evidence="1 2">Pla111</strain>
    </source>
</reference>
<evidence type="ECO:0008006" key="3">
    <source>
        <dbReference type="Google" id="ProtNLM"/>
    </source>
</evidence>
<dbReference type="EMBL" id="SJPH01000006">
    <property type="protein sequence ID" value="TWT42754.1"/>
    <property type="molecule type" value="Genomic_DNA"/>
</dbReference>
<dbReference type="OrthoDB" id="581140at2"/>